<evidence type="ECO:0000256" key="5">
    <source>
        <dbReference type="ARBA" id="ARBA00022840"/>
    </source>
</evidence>
<gene>
    <name evidence="9" type="ORF">Cgig2_011924</name>
</gene>
<feature type="domain" description="NB-ARC" evidence="6">
    <location>
        <begin position="205"/>
        <end position="288"/>
    </location>
</feature>
<keyword evidence="4" id="KW-0611">Plant defense</keyword>
<dbReference type="GO" id="GO:0006952">
    <property type="term" value="P:defense response"/>
    <property type="evidence" value="ECO:0007669"/>
    <property type="project" value="UniProtKB-KW"/>
</dbReference>
<accession>A0A9Q1GZY8</accession>
<evidence type="ECO:0000256" key="1">
    <source>
        <dbReference type="ARBA" id="ARBA00022614"/>
    </source>
</evidence>
<dbReference type="InterPro" id="IPR041118">
    <property type="entry name" value="Rx_N"/>
</dbReference>
<dbReference type="Pfam" id="PF18052">
    <property type="entry name" value="Rx_N"/>
    <property type="match status" value="1"/>
</dbReference>
<dbReference type="OrthoDB" id="1896560at2759"/>
<comment type="caution">
    <text evidence="9">The sequence shown here is derived from an EMBL/GenBank/DDBJ whole genome shotgun (WGS) entry which is preliminary data.</text>
</comment>
<feature type="domain" description="Disease resistance N-terminal" evidence="7">
    <location>
        <begin position="43"/>
        <end position="133"/>
    </location>
</feature>
<dbReference type="PANTHER" id="PTHR36766:SF40">
    <property type="entry name" value="DISEASE RESISTANCE PROTEIN RGA3"/>
    <property type="match status" value="1"/>
</dbReference>
<evidence type="ECO:0000259" key="8">
    <source>
        <dbReference type="Pfam" id="PF25019"/>
    </source>
</evidence>
<dbReference type="Gene3D" id="3.40.50.300">
    <property type="entry name" value="P-loop containing nucleotide triphosphate hydrolases"/>
    <property type="match status" value="1"/>
</dbReference>
<dbReference type="InterPro" id="IPR056789">
    <property type="entry name" value="LRR_R13L1-DRL21"/>
</dbReference>
<keyword evidence="10" id="KW-1185">Reference proteome</keyword>
<dbReference type="AlphaFoldDB" id="A0A9Q1GZY8"/>
<organism evidence="9 10">
    <name type="scientific">Carnegiea gigantea</name>
    <dbReference type="NCBI Taxonomy" id="171969"/>
    <lineage>
        <taxon>Eukaryota</taxon>
        <taxon>Viridiplantae</taxon>
        <taxon>Streptophyta</taxon>
        <taxon>Embryophyta</taxon>
        <taxon>Tracheophyta</taxon>
        <taxon>Spermatophyta</taxon>
        <taxon>Magnoliopsida</taxon>
        <taxon>eudicotyledons</taxon>
        <taxon>Gunneridae</taxon>
        <taxon>Pentapetalae</taxon>
        <taxon>Caryophyllales</taxon>
        <taxon>Cactineae</taxon>
        <taxon>Cactaceae</taxon>
        <taxon>Cactoideae</taxon>
        <taxon>Echinocereeae</taxon>
        <taxon>Carnegiea</taxon>
    </lineage>
</organism>
<protein>
    <submittedName>
        <fullName evidence="9">Uncharacterized protein</fullName>
    </submittedName>
</protein>
<keyword evidence="5" id="KW-0067">ATP-binding</keyword>
<evidence type="ECO:0000259" key="7">
    <source>
        <dbReference type="Pfam" id="PF18052"/>
    </source>
</evidence>
<dbReference type="GO" id="GO:0005524">
    <property type="term" value="F:ATP binding"/>
    <property type="evidence" value="ECO:0007669"/>
    <property type="project" value="UniProtKB-KW"/>
</dbReference>
<dbReference type="EMBL" id="JAKOGI010001036">
    <property type="protein sequence ID" value="KAJ8428244.1"/>
    <property type="molecule type" value="Genomic_DNA"/>
</dbReference>
<dbReference type="GO" id="GO:0043531">
    <property type="term" value="F:ADP binding"/>
    <property type="evidence" value="ECO:0007669"/>
    <property type="project" value="InterPro"/>
</dbReference>
<dbReference type="Gene3D" id="1.10.8.430">
    <property type="entry name" value="Helical domain of apoptotic protease-activating factors"/>
    <property type="match status" value="1"/>
</dbReference>
<sequence length="1122" mass="126548">MECLEFSNMGEFGAWNSDELNDAPPSQFTYCASVMAIGETVLGAVLGVVLDRLASREVINFLRRSKIDQSLIDELQRVMWTAEKLLLDAEEKQRTKPPVKKWLDELQHWFYRAEEVMDEIATEARQSSLKSSHGTPSRRTKVRNLVPSLWSSFLFERRITRDISEIVSALERMLAHNDVLGLRELSGGGAPLRDSRATTSVPEDPKYKLRSKLGKKKFLLVLDDIWNENYHRWQTLRAPLLAGTNGSKIIVITRNAKVANIMRASCPVFSLKPLSDDDGWSLFSRHAFGGANLRHDPRLENIGRKIVQKCGRLPLAIKALGGLLPRRVFGNLLARPTPETPSKFARHFSYTGGHCDGITKFQAIKGNKYLRSVLKLGTSWGYVCCLTDEVPSIIKPSFSCLRVLSLSGYRNLRLPELVECPKQLRYLDVSGSEIKQLPKWVSTLCNLQTLILSNCTKLERLPVDMWRLVSLRHLDIRGARLVSHMPTRMGKLKDLKTLTDFVVGKDIGSHIQELSELKEIRGKFAIRQLQNVANPSDAGAVNLRNRRFIDDLQLEFDYEVVYEECIELLESLKPCLDVKSLTIRGYGGAILPKWLGVGCAEYKEIKFLCLSYCRYCSSLPPLGQLPSLKELTIEGMDGIQQVGHEFYGHNRCGLFPNLEILSFRDMKGWLLWSNVDAEGGAVCFPHLKKLFLTDCPNLKGNLHVHTPSLVKLEITGCVLLRRLLPTVPSAHVSVLQLETCPFLPAELPKAVVVTSITFLSLKGLVSLVKLPRELVMLSSLSNLSIADCDNLKSLADVQLPSSLKSLEISRCDAVESLPEGMESLPRFQNLKVDRCQHLLWFAGSSLPTSLRSLTVSECDRWEFPISMERMQHYTCLEHLDLRHTSKHLVSFPLGIFPNLRYLWFDNCEGLEKVYIPEGIEADNLVSLSELCILQCHALEMVGKETGRGEATTEFSAPNLAEFLIHGCEKVKPVDIEKEGEVLLPELRLLQITNSAAGELPHGVRRSLLKFSCLEFLSMDGLEVECFPVTGESLPTSLTWLIIKNFRKLRKLDGEALHRLKYLTVLYIWDCPGLERLPEKGLLPLSLDVLVIHGCPQLEKRCKPQKGKDWSKIHHIPSVECRE</sequence>
<evidence type="ECO:0000256" key="3">
    <source>
        <dbReference type="ARBA" id="ARBA00022741"/>
    </source>
</evidence>
<reference evidence="9" key="1">
    <citation type="submission" date="2022-04" db="EMBL/GenBank/DDBJ databases">
        <title>Carnegiea gigantea Genome sequencing and assembly v2.</title>
        <authorList>
            <person name="Copetti D."/>
            <person name="Sanderson M.J."/>
            <person name="Burquez A."/>
            <person name="Wojciechowski M.F."/>
        </authorList>
    </citation>
    <scope>NUCLEOTIDE SEQUENCE</scope>
    <source>
        <strain evidence="9">SGP5-SGP5p</strain>
        <tissue evidence="9">Aerial part</tissue>
    </source>
</reference>
<keyword evidence="1" id="KW-0433">Leucine-rich repeat</keyword>
<dbReference type="Pfam" id="PF25019">
    <property type="entry name" value="LRR_R13L1-DRL21"/>
    <property type="match status" value="2"/>
</dbReference>
<proteinExistence type="predicted"/>
<name>A0A9Q1GZY8_9CARY</name>
<evidence type="ECO:0000259" key="6">
    <source>
        <dbReference type="Pfam" id="PF00931"/>
    </source>
</evidence>
<dbReference type="InterPro" id="IPR042197">
    <property type="entry name" value="Apaf_helical"/>
</dbReference>
<dbReference type="PANTHER" id="PTHR36766">
    <property type="entry name" value="PLANT BROAD-SPECTRUM MILDEW RESISTANCE PROTEIN RPW8"/>
    <property type="match status" value="1"/>
</dbReference>
<dbReference type="SUPFAM" id="SSF52058">
    <property type="entry name" value="L domain-like"/>
    <property type="match status" value="2"/>
</dbReference>
<dbReference type="SUPFAM" id="SSF52540">
    <property type="entry name" value="P-loop containing nucleoside triphosphate hydrolases"/>
    <property type="match status" value="1"/>
</dbReference>
<dbReference type="InterPro" id="IPR002182">
    <property type="entry name" value="NB-ARC"/>
</dbReference>
<dbReference type="PRINTS" id="PR00364">
    <property type="entry name" value="DISEASERSIST"/>
</dbReference>
<feature type="domain" description="R13L1/DRL21-like LRR repeat region" evidence="8">
    <location>
        <begin position="419"/>
        <end position="478"/>
    </location>
</feature>
<keyword evidence="3" id="KW-0547">Nucleotide-binding</keyword>
<evidence type="ECO:0000313" key="9">
    <source>
        <dbReference type="EMBL" id="KAJ8428244.1"/>
    </source>
</evidence>
<evidence type="ECO:0000256" key="4">
    <source>
        <dbReference type="ARBA" id="ARBA00022821"/>
    </source>
</evidence>
<dbReference type="InterPro" id="IPR032675">
    <property type="entry name" value="LRR_dom_sf"/>
</dbReference>
<dbReference type="Gene3D" id="3.80.10.10">
    <property type="entry name" value="Ribonuclease Inhibitor"/>
    <property type="match status" value="3"/>
</dbReference>
<evidence type="ECO:0000313" key="10">
    <source>
        <dbReference type="Proteomes" id="UP001153076"/>
    </source>
</evidence>
<keyword evidence="2" id="KW-0677">Repeat</keyword>
<dbReference type="Proteomes" id="UP001153076">
    <property type="component" value="Unassembled WGS sequence"/>
</dbReference>
<dbReference type="Pfam" id="PF00931">
    <property type="entry name" value="NB-ARC"/>
    <property type="match status" value="1"/>
</dbReference>
<dbReference type="GO" id="GO:0051707">
    <property type="term" value="P:response to other organism"/>
    <property type="evidence" value="ECO:0007669"/>
    <property type="project" value="UniProtKB-ARBA"/>
</dbReference>
<dbReference type="Gene3D" id="1.20.5.4130">
    <property type="match status" value="1"/>
</dbReference>
<feature type="domain" description="R13L1/DRL21-like LRR repeat region" evidence="8">
    <location>
        <begin position="511"/>
        <end position="636"/>
    </location>
</feature>
<evidence type="ECO:0000256" key="2">
    <source>
        <dbReference type="ARBA" id="ARBA00022737"/>
    </source>
</evidence>
<dbReference type="InterPro" id="IPR027417">
    <property type="entry name" value="P-loop_NTPase"/>
</dbReference>